<dbReference type="InterPro" id="IPR038765">
    <property type="entry name" value="Papain-like_cys_pep_sf"/>
</dbReference>
<reference evidence="2 3" key="1">
    <citation type="submission" date="2024-07" db="EMBL/GenBank/DDBJ databases">
        <title>Description of Labrys sedimenti sp. nov., isolated from a diclofenac-degrading enrichment culture.</title>
        <authorList>
            <person name="Tancsics A."/>
            <person name="Csepanyi A."/>
        </authorList>
    </citation>
    <scope>NUCLEOTIDE SEQUENCE [LARGE SCALE GENOMIC DNA]</scope>
    <source>
        <strain evidence="2 3">LMG 23578</strain>
    </source>
</reference>
<dbReference type="Gene3D" id="3.90.1720.10">
    <property type="entry name" value="endopeptidase domain like (from Nostoc punctiforme)"/>
    <property type="match status" value="1"/>
</dbReference>
<dbReference type="RefSeq" id="WP_367623334.1">
    <property type="nucleotide sequence ID" value="NZ_JBFNQD010000001.1"/>
</dbReference>
<protein>
    <submittedName>
        <fullName evidence="2">YiiX/YebB-like N1pC/P60 family cysteine hydrolase</fullName>
    </submittedName>
</protein>
<feature type="chain" id="PRO_5047458649" evidence="1">
    <location>
        <begin position="21"/>
        <end position="215"/>
    </location>
</feature>
<sequence>MRATVLFPIVLALTAVPAQAENLPPLRQGDLVFQQSKSPQSEAIRLASGSAYTHMGIVALTPSGPMVIEAADIVRQTPLEAFLARGMKGRFAVYRLRGLDQAKANAAITAARTYLGRPYDLYFRLDPSAIYCSELPYEAFRSVGISLGRIDRFGDLSVRNPTVKALFAQRWASHPDCKGTAGDAAACWTRIQNQGIVTPVNIAHDNRVERVGGDL</sequence>
<evidence type="ECO:0000313" key="3">
    <source>
        <dbReference type="Proteomes" id="UP001555786"/>
    </source>
</evidence>
<dbReference type="SUPFAM" id="SSF54001">
    <property type="entry name" value="Cysteine proteinases"/>
    <property type="match status" value="1"/>
</dbReference>
<dbReference type="Pfam" id="PF05708">
    <property type="entry name" value="Peptidase_C92"/>
    <property type="match status" value="1"/>
</dbReference>
<evidence type="ECO:0000313" key="2">
    <source>
        <dbReference type="EMBL" id="MEW9305209.1"/>
    </source>
</evidence>
<keyword evidence="3" id="KW-1185">Reference proteome</keyword>
<name>A0ABV3PIQ6_9HYPH</name>
<dbReference type="Proteomes" id="UP001555786">
    <property type="component" value="Unassembled WGS sequence"/>
</dbReference>
<dbReference type="InterPro" id="IPR024453">
    <property type="entry name" value="Peptidase_C92"/>
</dbReference>
<proteinExistence type="predicted"/>
<accession>A0ABV3PIQ6</accession>
<organism evidence="2 3">
    <name type="scientific">Labrys neptuniae</name>
    <dbReference type="NCBI Taxonomy" id="376174"/>
    <lineage>
        <taxon>Bacteria</taxon>
        <taxon>Pseudomonadati</taxon>
        <taxon>Pseudomonadota</taxon>
        <taxon>Alphaproteobacteria</taxon>
        <taxon>Hyphomicrobiales</taxon>
        <taxon>Xanthobacteraceae</taxon>
        <taxon>Labrys</taxon>
    </lineage>
</organism>
<feature type="signal peptide" evidence="1">
    <location>
        <begin position="1"/>
        <end position="20"/>
    </location>
</feature>
<gene>
    <name evidence="2" type="ORF">ABXS05_06660</name>
</gene>
<evidence type="ECO:0000256" key="1">
    <source>
        <dbReference type="SAM" id="SignalP"/>
    </source>
</evidence>
<keyword evidence="1" id="KW-0732">Signal</keyword>
<dbReference type="EMBL" id="JBFNQD010000001">
    <property type="protein sequence ID" value="MEW9305209.1"/>
    <property type="molecule type" value="Genomic_DNA"/>
</dbReference>
<comment type="caution">
    <text evidence="2">The sequence shown here is derived from an EMBL/GenBank/DDBJ whole genome shotgun (WGS) entry which is preliminary data.</text>
</comment>